<keyword evidence="2" id="KW-1185">Reference proteome</keyword>
<dbReference type="InterPro" id="IPR038425">
    <property type="entry name" value="GAT_sf"/>
</dbReference>
<dbReference type="OrthoDB" id="2018246at2759"/>
<organism evidence="1 2">
    <name type="scientific">Echinostoma caproni</name>
    <dbReference type="NCBI Taxonomy" id="27848"/>
    <lineage>
        <taxon>Eukaryota</taxon>
        <taxon>Metazoa</taxon>
        <taxon>Spiralia</taxon>
        <taxon>Lophotrochozoa</taxon>
        <taxon>Platyhelminthes</taxon>
        <taxon>Trematoda</taxon>
        <taxon>Digenea</taxon>
        <taxon>Plagiorchiida</taxon>
        <taxon>Echinostomata</taxon>
        <taxon>Echinostomatoidea</taxon>
        <taxon>Echinostomatidae</taxon>
        <taxon>Echinostoma</taxon>
    </lineage>
</organism>
<proteinExistence type="predicted"/>
<name>A0A3P8HH66_9TREM</name>
<dbReference type="EMBL" id="UZAN01014604">
    <property type="protein sequence ID" value="VDP45739.1"/>
    <property type="molecule type" value="Genomic_DNA"/>
</dbReference>
<protein>
    <submittedName>
        <fullName evidence="1">Uncharacterized protein</fullName>
    </submittedName>
</protein>
<reference evidence="1 2" key="1">
    <citation type="submission" date="2018-11" db="EMBL/GenBank/DDBJ databases">
        <authorList>
            <consortium name="Pathogen Informatics"/>
        </authorList>
    </citation>
    <scope>NUCLEOTIDE SEQUENCE [LARGE SCALE GENOMIC DNA]</scope>
    <source>
        <strain evidence="1 2">Egypt</strain>
    </source>
</reference>
<gene>
    <name evidence="1" type="ORF">ECPE_LOCUS1755</name>
</gene>
<evidence type="ECO:0000313" key="2">
    <source>
        <dbReference type="Proteomes" id="UP000272942"/>
    </source>
</evidence>
<evidence type="ECO:0000313" key="1">
    <source>
        <dbReference type="EMBL" id="VDP45739.1"/>
    </source>
</evidence>
<dbReference type="Proteomes" id="UP000272942">
    <property type="component" value="Unassembled WGS sequence"/>
</dbReference>
<dbReference type="AlphaFoldDB" id="A0A3P8HH66"/>
<dbReference type="Gene3D" id="1.20.58.160">
    <property type="match status" value="1"/>
</dbReference>
<sequence>MYEMSKRLIQAISSWEAYQDSLPSRGTTDAVLLDLLNVNDEIHTVLMRYGRVMRPAPEPTAVDVSDYQCFSFSVSYSFYCGFVIKFPPFNFSELHTGCRVILSVLSAVRVAQATRARLCDSLMRGKGTVEVELVYIDSRVQSPIVFGRDAVRIL</sequence>
<accession>A0A3P8HH66</accession>